<evidence type="ECO:0008006" key="3">
    <source>
        <dbReference type="Google" id="ProtNLM"/>
    </source>
</evidence>
<dbReference type="Proteomes" id="UP000528286">
    <property type="component" value="Unassembled WGS sequence"/>
</dbReference>
<evidence type="ECO:0000313" key="2">
    <source>
        <dbReference type="Proteomes" id="UP000528286"/>
    </source>
</evidence>
<dbReference type="RefSeq" id="WP_210296802.1">
    <property type="nucleotide sequence ID" value="NZ_JACIEZ010000001.1"/>
</dbReference>
<protein>
    <recommendedName>
        <fullName evidence="3">DUF2474 domain-containing protein</fullName>
    </recommendedName>
</protein>
<organism evidence="1 2">
    <name type="scientific">Gellertiella hungarica</name>
    <dbReference type="NCBI Taxonomy" id="1572859"/>
    <lineage>
        <taxon>Bacteria</taxon>
        <taxon>Pseudomonadati</taxon>
        <taxon>Pseudomonadota</taxon>
        <taxon>Alphaproteobacteria</taxon>
        <taxon>Hyphomicrobiales</taxon>
        <taxon>Rhizobiaceae</taxon>
        <taxon>Gellertiella</taxon>
    </lineage>
</organism>
<proteinExistence type="predicted"/>
<dbReference type="AlphaFoldDB" id="A0A7W6J2T5"/>
<gene>
    <name evidence="1" type="ORF">GGR23_000107</name>
</gene>
<reference evidence="1 2" key="1">
    <citation type="submission" date="2020-08" db="EMBL/GenBank/DDBJ databases">
        <title>Genomic Encyclopedia of Type Strains, Phase IV (KMG-IV): sequencing the most valuable type-strain genomes for metagenomic binning, comparative biology and taxonomic classification.</title>
        <authorList>
            <person name="Goeker M."/>
        </authorList>
    </citation>
    <scope>NUCLEOTIDE SEQUENCE [LARGE SCALE GENOMIC DNA]</scope>
    <source>
        <strain evidence="1 2">DSM 29853</strain>
    </source>
</reference>
<evidence type="ECO:0000313" key="1">
    <source>
        <dbReference type="EMBL" id="MBB4062946.1"/>
    </source>
</evidence>
<keyword evidence="2" id="KW-1185">Reference proteome</keyword>
<dbReference type="EMBL" id="JACIEZ010000001">
    <property type="protein sequence ID" value="MBB4062946.1"/>
    <property type="molecule type" value="Genomic_DNA"/>
</dbReference>
<sequence length="37" mass="3896">MAGAPMKSRLVWFVALWLLGVGATGLVALVIKVWLGA</sequence>
<comment type="caution">
    <text evidence="1">The sequence shown here is derived from an EMBL/GenBank/DDBJ whole genome shotgun (WGS) entry which is preliminary data.</text>
</comment>
<accession>A0A7W6J2T5</accession>
<name>A0A7W6J2T5_9HYPH</name>